<gene>
    <name evidence="1" type="ORF">DERYTH_LOCUS295</name>
</gene>
<dbReference type="Proteomes" id="UP000789405">
    <property type="component" value="Unassembled WGS sequence"/>
</dbReference>
<evidence type="ECO:0000313" key="2">
    <source>
        <dbReference type="Proteomes" id="UP000789405"/>
    </source>
</evidence>
<dbReference type="AlphaFoldDB" id="A0A9N8VDB5"/>
<proteinExistence type="predicted"/>
<accession>A0A9N8VDB5</accession>
<reference evidence="1" key="1">
    <citation type="submission" date="2021-06" db="EMBL/GenBank/DDBJ databases">
        <authorList>
            <person name="Kallberg Y."/>
            <person name="Tangrot J."/>
            <person name="Rosling A."/>
        </authorList>
    </citation>
    <scope>NUCLEOTIDE SEQUENCE</scope>
    <source>
        <strain evidence="1">MA453B</strain>
    </source>
</reference>
<dbReference type="OrthoDB" id="2442380at2759"/>
<name>A0A9N8VDB5_9GLOM</name>
<evidence type="ECO:0000313" key="1">
    <source>
        <dbReference type="EMBL" id="CAG8447277.1"/>
    </source>
</evidence>
<organism evidence="1 2">
    <name type="scientific">Dentiscutata erythropus</name>
    <dbReference type="NCBI Taxonomy" id="1348616"/>
    <lineage>
        <taxon>Eukaryota</taxon>
        <taxon>Fungi</taxon>
        <taxon>Fungi incertae sedis</taxon>
        <taxon>Mucoromycota</taxon>
        <taxon>Glomeromycotina</taxon>
        <taxon>Glomeromycetes</taxon>
        <taxon>Diversisporales</taxon>
        <taxon>Gigasporaceae</taxon>
        <taxon>Dentiscutata</taxon>
    </lineage>
</organism>
<sequence length="161" mass="18643">MQELNNLRKNQNSKIWASIRKAAKIRPAQFKQEVNKLFRINKNKYNTKFVKLATNISTIERISIRAMVECIKAIYQFLTGEMPKHWVAASTLARWNNEIAALSFIQNHPIDVSSKLQEISQNMLQNIRQDTNSSKVTKQLESNGISKEEKAYEILGSFLTW</sequence>
<keyword evidence="2" id="KW-1185">Reference proteome</keyword>
<comment type="caution">
    <text evidence="1">The sequence shown here is derived from an EMBL/GenBank/DDBJ whole genome shotgun (WGS) entry which is preliminary data.</text>
</comment>
<dbReference type="EMBL" id="CAJVPY010000060">
    <property type="protein sequence ID" value="CAG8447277.1"/>
    <property type="molecule type" value="Genomic_DNA"/>
</dbReference>
<protein>
    <submittedName>
        <fullName evidence="1">28741_t:CDS:1</fullName>
    </submittedName>
</protein>